<evidence type="ECO:0000313" key="2">
    <source>
        <dbReference type="EMBL" id="CAG5086203.1"/>
    </source>
</evidence>
<evidence type="ECO:0000259" key="1">
    <source>
        <dbReference type="Pfam" id="PF13349"/>
    </source>
</evidence>
<name>A0ABM8V4B9_THEXY</name>
<sequence length="247" mass="26470">MIMIGLVLIGIAVIGNLVMYAIGVSPFNGVKINEERSVSAEGVSRIDVFSNAGDVRVVSGGDEITVKMTGRTERMHKGEYHLSVSEQGGRVVIEAARDLKRKLISIYPDDYDLLVEIPDRLYEQLGISTEIANISAERVRAQHISMQAVHGDIKTAGLAGRIGARTDTGDIRLGVQAITDDIQAESLLGDIKLVTEEKPEKLALEMKTLIGERKVELPGTAIVESDPGVPTVQLSAEAGDIAVSAGR</sequence>
<dbReference type="Pfam" id="PF13349">
    <property type="entry name" value="DUF4097"/>
    <property type="match status" value="1"/>
</dbReference>
<feature type="domain" description="DUF4097" evidence="1">
    <location>
        <begin position="124"/>
        <end position="243"/>
    </location>
</feature>
<gene>
    <name evidence="2" type="primary">txxe 2009</name>
    <name evidence="2" type="ORF">TXXE_09685</name>
</gene>
<reference evidence="2 3" key="1">
    <citation type="submission" date="2021-04" db="EMBL/GenBank/DDBJ databases">
        <authorList>
            <person name="Rakotoarivonina H."/>
        </authorList>
    </citation>
    <scope>NUCLEOTIDE SEQUENCE [LARGE SCALE GENOMIC DNA]</scope>
    <source>
        <strain evidence="2 3">XE</strain>
    </source>
</reference>
<protein>
    <recommendedName>
        <fullName evidence="1">DUF4097 domain-containing protein</fullName>
    </recommendedName>
</protein>
<proteinExistence type="predicted"/>
<dbReference type="EMBL" id="CAJRAY010000043">
    <property type="protein sequence ID" value="CAG5086203.1"/>
    <property type="molecule type" value="Genomic_DNA"/>
</dbReference>
<dbReference type="InterPro" id="IPR025164">
    <property type="entry name" value="Toastrack_DUF4097"/>
</dbReference>
<accession>A0ABM8V4B9</accession>
<dbReference type="Proteomes" id="UP000681526">
    <property type="component" value="Unassembled WGS sequence"/>
</dbReference>
<organism evidence="2 3">
    <name type="scientific">Thermobacillus xylanilyticus</name>
    <dbReference type="NCBI Taxonomy" id="76633"/>
    <lineage>
        <taxon>Bacteria</taxon>
        <taxon>Bacillati</taxon>
        <taxon>Bacillota</taxon>
        <taxon>Bacilli</taxon>
        <taxon>Bacillales</taxon>
        <taxon>Paenibacillaceae</taxon>
        <taxon>Thermobacillus</taxon>
    </lineage>
</organism>
<comment type="caution">
    <text evidence="2">The sequence shown here is derived from an EMBL/GenBank/DDBJ whole genome shotgun (WGS) entry which is preliminary data.</text>
</comment>
<evidence type="ECO:0000313" key="3">
    <source>
        <dbReference type="Proteomes" id="UP000681526"/>
    </source>
</evidence>
<keyword evidence="3" id="KW-1185">Reference proteome</keyword>